<name>A0A4Z1DX74_9STRE</name>
<comment type="caution">
    <text evidence="2">The sequence shown here is derived from an EMBL/GenBank/DDBJ whole genome shotgun (WGS) entry which is preliminary data.</text>
</comment>
<dbReference type="OrthoDB" id="2219185at2"/>
<evidence type="ECO:0000256" key="1">
    <source>
        <dbReference type="SAM" id="Phobius"/>
    </source>
</evidence>
<protein>
    <submittedName>
        <fullName evidence="2">DUF2975 domain-containing protein</fullName>
    </submittedName>
</protein>
<gene>
    <name evidence="2" type="ORF">E5S68_00470</name>
</gene>
<feature type="transmembrane region" description="Helical" evidence="1">
    <location>
        <begin position="111"/>
        <end position="133"/>
    </location>
</feature>
<keyword evidence="3" id="KW-1185">Reference proteome</keyword>
<keyword evidence="1" id="KW-0472">Membrane</keyword>
<accession>A0A4Z1DX74</accession>
<organism evidence="2 3">
    <name type="scientific">Streptococcus rubneri</name>
    <dbReference type="NCBI Taxonomy" id="1234680"/>
    <lineage>
        <taxon>Bacteria</taxon>
        <taxon>Bacillati</taxon>
        <taxon>Bacillota</taxon>
        <taxon>Bacilli</taxon>
        <taxon>Lactobacillales</taxon>
        <taxon>Streptococcaceae</taxon>
        <taxon>Streptococcus</taxon>
    </lineage>
</organism>
<proteinExistence type="predicted"/>
<evidence type="ECO:0000313" key="3">
    <source>
        <dbReference type="Proteomes" id="UP000297986"/>
    </source>
</evidence>
<reference evidence="2 3" key="1">
    <citation type="submission" date="2019-04" db="EMBL/GenBank/DDBJ databases">
        <title>Genome sequencing of Streptococcus rubneri DSM 26920(T).</title>
        <authorList>
            <person name="Kook J.-K."/>
            <person name="Park S.-N."/>
            <person name="Lim Y.K."/>
        </authorList>
    </citation>
    <scope>NUCLEOTIDE SEQUENCE [LARGE SCALE GENOMIC DNA]</scope>
    <source>
        <strain evidence="2 3">DSM 26920</strain>
    </source>
</reference>
<keyword evidence="1" id="KW-1133">Transmembrane helix</keyword>
<keyword evidence="1" id="KW-0812">Transmembrane</keyword>
<evidence type="ECO:0000313" key="2">
    <source>
        <dbReference type="EMBL" id="TGN91474.1"/>
    </source>
</evidence>
<dbReference type="EMBL" id="SRRP01000001">
    <property type="protein sequence ID" value="TGN91474.1"/>
    <property type="molecule type" value="Genomic_DNA"/>
</dbReference>
<sequence>MKNSKILKNIIEVLTAFIYFCGFMTVIALVVHLLSRMGVFKDLIQTRRLSVNVNGIQLFPKHPQPLWQLIFPIFSSAIYIYLFITIRSFLQNLYQEKIFSHFNIELCNRAWKVLLVLTFMSGTLETSGDVYLLPFTFQFSFNSDLLLAVAIVWALGKILERGIEIAEENELTI</sequence>
<dbReference type="Proteomes" id="UP000297986">
    <property type="component" value="Unassembled WGS sequence"/>
</dbReference>
<dbReference type="AlphaFoldDB" id="A0A4Z1DX74"/>
<feature type="transmembrane region" description="Helical" evidence="1">
    <location>
        <begin position="69"/>
        <end position="90"/>
    </location>
</feature>
<dbReference type="RefSeq" id="WP_135781892.1">
    <property type="nucleotide sequence ID" value="NZ_MRXY01000012.1"/>
</dbReference>
<feature type="transmembrane region" description="Helical" evidence="1">
    <location>
        <begin position="12"/>
        <end position="34"/>
    </location>
</feature>